<sequence length="320" mass="37430">MQYRKPWLSYDQQADKLAELGLIFNRTDLITRLEDVGYYRLSGNWYIFKQISIDGSESFIPGTRFNKIWQLYTFDRQLRLVVLDAIERLEIYMRTQLAYRLAQKDGPFGYLNAASLPNMNEKIHCGFISRCFKAYDRSKTLFTDHFKEKYGDSHELPPYWMLVNIMDFGMMLTLFRGSSNEVKGGIANEIGVPYLVLESWLITLNTVRNICAHHDRLWNRRLGNKTKIPRGRKYPEWHHPYEVNNSSTFTLLTILGYILERIAPGSSWHTKMLQLINTRTLRTYSLWDLMKDGKRVPYGEGGLNCKEPSSPITDLTNLTL</sequence>
<gene>
    <name evidence="1" type="ORF">ATTO_16740</name>
</gene>
<evidence type="ECO:0000313" key="1">
    <source>
        <dbReference type="EMBL" id="BDC91802.1"/>
    </source>
</evidence>
<dbReference type="Proteomes" id="UP001431186">
    <property type="component" value="Chromosome"/>
</dbReference>
<keyword evidence="2" id="KW-1185">Reference proteome</keyword>
<protein>
    <submittedName>
        <fullName evidence="1">ABC transporter permease</fullName>
    </submittedName>
</protein>
<dbReference type="AlphaFoldDB" id="A0AAU9CVD4"/>
<accession>A0AAU9CVD4</accession>
<dbReference type="Pfam" id="PF07751">
    <property type="entry name" value="Abi_2"/>
    <property type="match status" value="1"/>
</dbReference>
<proteinExistence type="predicted"/>
<dbReference type="KEGG" id="lcal:ATTO_16740"/>
<dbReference type="RefSeq" id="WP_265591709.1">
    <property type="nucleotide sequence ID" value="NZ_AP025285.1"/>
</dbReference>
<dbReference type="InterPro" id="IPR011664">
    <property type="entry name" value="Abi_system_AbiD/AbiF-like"/>
</dbReference>
<name>A0AAU9CVD4_9ACTN</name>
<reference evidence="1" key="1">
    <citation type="submission" date="2021-11" db="EMBL/GenBank/DDBJ databases">
        <title>Complete genome sequence of Atopobiaceae bacterium TOC12.</title>
        <authorList>
            <person name="Morinaga K."/>
            <person name="Kusada H."/>
            <person name="Tamaki H."/>
        </authorList>
    </citation>
    <scope>NUCLEOTIDE SEQUENCE</scope>
    <source>
        <strain evidence="1">TOC12</strain>
    </source>
</reference>
<evidence type="ECO:0000313" key="2">
    <source>
        <dbReference type="Proteomes" id="UP001431186"/>
    </source>
</evidence>
<dbReference type="EMBL" id="AP025285">
    <property type="protein sequence ID" value="BDC91802.1"/>
    <property type="molecule type" value="Genomic_DNA"/>
</dbReference>
<organism evidence="1 2">
    <name type="scientific">Leptogranulimonas caecicola</name>
    <dbReference type="NCBI Taxonomy" id="2894156"/>
    <lineage>
        <taxon>Bacteria</taxon>
        <taxon>Bacillati</taxon>
        <taxon>Actinomycetota</taxon>
        <taxon>Coriobacteriia</taxon>
        <taxon>Coriobacteriales</taxon>
        <taxon>Kribbibacteriaceae</taxon>
        <taxon>Leptogranulimonas</taxon>
    </lineage>
</organism>